<feature type="domain" description="CN hydrolase" evidence="10">
    <location>
        <begin position="232"/>
        <end position="484"/>
    </location>
</feature>
<dbReference type="PANTHER" id="PTHR38686:SF1">
    <property type="entry name" value="APOLIPOPROTEIN N-ACYLTRANSFERASE"/>
    <property type="match status" value="1"/>
</dbReference>
<dbReference type="SUPFAM" id="SSF56317">
    <property type="entry name" value="Carbon-nitrogen hydrolase"/>
    <property type="match status" value="1"/>
</dbReference>
<dbReference type="PANTHER" id="PTHR38686">
    <property type="entry name" value="APOLIPOPROTEIN N-ACYLTRANSFERASE"/>
    <property type="match status" value="1"/>
</dbReference>
<evidence type="ECO:0000256" key="7">
    <source>
        <dbReference type="ARBA" id="ARBA00023136"/>
    </source>
</evidence>
<comment type="function">
    <text evidence="9">Catalyzes the phospholipid dependent N-acylation of the N-terminal cysteine of apolipoprotein, the last step in lipoprotein maturation.</text>
</comment>
<dbReference type="InterPro" id="IPR003010">
    <property type="entry name" value="C-N_Hydrolase"/>
</dbReference>
<keyword evidence="12" id="KW-1185">Reference proteome</keyword>
<feature type="transmembrane region" description="Helical" evidence="9">
    <location>
        <begin position="94"/>
        <end position="118"/>
    </location>
</feature>
<dbReference type="EMBL" id="CP134146">
    <property type="protein sequence ID" value="WNC69759.1"/>
    <property type="molecule type" value="Genomic_DNA"/>
</dbReference>
<evidence type="ECO:0000256" key="6">
    <source>
        <dbReference type="ARBA" id="ARBA00022989"/>
    </source>
</evidence>
<keyword evidence="3 9" id="KW-1003">Cell membrane</keyword>
<evidence type="ECO:0000313" key="11">
    <source>
        <dbReference type="EMBL" id="WNC69759.1"/>
    </source>
</evidence>
<comment type="subcellular location">
    <subcellularLocation>
        <location evidence="1 9">Cell membrane</location>
        <topology evidence="1 9">Multi-pass membrane protein</topology>
    </subcellularLocation>
</comment>
<dbReference type="EC" id="2.3.1.269" evidence="9"/>
<dbReference type="RefSeq" id="WP_348388902.1">
    <property type="nucleotide sequence ID" value="NZ_CP134146.1"/>
</dbReference>
<feature type="transmembrane region" description="Helical" evidence="9">
    <location>
        <begin position="130"/>
        <end position="151"/>
    </location>
</feature>
<dbReference type="InterPro" id="IPR036526">
    <property type="entry name" value="C-N_Hydrolase_sf"/>
</dbReference>
<dbReference type="PROSITE" id="PS50263">
    <property type="entry name" value="CN_HYDROLASE"/>
    <property type="match status" value="1"/>
</dbReference>
<evidence type="ECO:0000256" key="8">
    <source>
        <dbReference type="ARBA" id="ARBA00023315"/>
    </source>
</evidence>
<organism evidence="11 12">
    <name type="scientific">Thalassotalea nanhaiensis</name>
    <dbReference type="NCBI Taxonomy" id="3065648"/>
    <lineage>
        <taxon>Bacteria</taxon>
        <taxon>Pseudomonadati</taxon>
        <taxon>Pseudomonadota</taxon>
        <taxon>Gammaproteobacteria</taxon>
        <taxon>Alteromonadales</taxon>
        <taxon>Colwelliaceae</taxon>
        <taxon>Thalassotalea</taxon>
    </lineage>
</organism>
<gene>
    <name evidence="9 11" type="primary">lnt</name>
    <name evidence="11" type="ORF">RI845_06325</name>
</gene>
<dbReference type="CDD" id="cd07571">
    <property type="entry name" value="ALP_N-acyl_transferase"/>
    <property type="match status" value="1"/>
</dbReference>
<evidence type="ECO:0000256" key="4">
    <source>
        <dbReference type="ARBA" id="ARBA00022679"/>
    </source>
</evidence>
<sequence>MTELSGRTFNILSIEHPKLALLFSFLSGAILVFAFAPFSIWPITFVAVTLWLIQLNGKSPSQAFKHGLSFGFGYFAAGISWVHVSIEQFGGMPLIASLLLMLLLCAYLALYPALAAWLSAKLSRDKQVNLYYLPFVWLFSEYLRSIMLTGFPWLSLGYSQIDSPLSTFAPVIGEVGISFIIMILAVAIAQIINQRQQRINSAIIVVSIILIPLFSLFSFVEKTGETTNVALVQGNIKQELRWDKEAEENIINGYIDSSKSLYKHNDLVIWPEAAIPRIEPLAQDYLTEINIQAGEQNSSVITGLINYDPDSRKFFNRLVVLGKKQQDNLSGTYYYGNSNHYNKHHLLPIGEFVPFADLLRPIAPFFNLPMSSFSRGDYVQPNLIANGINLAPLICFEIAFPQQLAANIRSHTDMILTVSNDAWFGASHGPDQHLEIARMRALEFGKPMLRATNNGLTAVIDHQGLITADIPQFTESVLQTQVELVRGTTPFSIWGRYFDKLAMLLFFIYLVRVKFSA</sequence>
<evidence type="ECO:0000256" key="2">
    <source>
        <dbReference type="ARBA" id="ARBA00010065"/>
    </source>
</evidence>
<keyword evidence="7 9" id="KW-0472">Membrane</keyword>
<accession>A0ABY9TME6</accession>
<evidence type="ECO:0000313" key="12">
    <source>
        <dbReference type="Proteomes" id="UP001248581"/>
    </source>
</evidence>
<feature type="transmembrane region" description="Helical" evidence="9">
    <location>
        <begin position="199"/>
        <end position="220"/>
    </location>
</feature>
<dbReference type="InterPro" id="IPR004563">
    <property type="entry name" value="Apolipo_AcylTrfase"/>
</dbReference>
<comment type="similarity">
    <text evidence="2 9">Belongs to the CN hydrolase family. Apolipoprotein N-acyltransferase subfamily.</text>
</comment>
<proteinExistence type="inferred from homology"/>
<feature type="transmembrane region" description="Helical" evidence="9">
    <location>
        <begin position="171"/>
        <end position="192"/>
    </location>
</feature>
<protein>
    <recommendedName>
        <fullName evidence="9">Apolipoprotein N-acyltransferase</fullName>
        <shortName evidence="9">ALP N-acyltransferase</shortName>
        <ecNumber evidence="9">2.3.1.269</ecNumber>
    </recommendedName>
</protein>
<dbReference type="Pfam" id="PF20154">
    <property type="entry name" value="LNT_N"/>
    <property type="match status" value="1"/>
</dbReference>
<keyword evidence="5 9" id="KW-0812">Transmembrane</keyword>
<keyword evidence="8 9" id="KW-0012">Acyltransferase</keyword>
<reference evidence="12" key="1">
    <citation type="submission" date="2023-09" db="EMBL/GenBank/DDBJ databases">
        <authorList>
            <person name="Li S."/>
            <person name="Li X."/>
            <person name="Zhang C."/>
            <person name="Zhao Z."/>
        </authorList>
    </citation>
    <scope>NUCLEOTIDE SEQUENCE [LARGE SCALE GENOMIC DNA]</scope>
    <source>
        <strain evidence="12">SQ345</strain>
    </source>
</reference>
<name>A0ABY9TME6_9GAMM</name>
<dbReference type="InterPro" id="IPR045378">
    <property type="entry name" value="LNT_N"/>
</dbReference>
<dbReference type="Gene3D" id="3.60.110.10">
    <property type="entry name" value="Carbon-nitrogen hydrolase"/>
    <property type="match status" value="1"/>
</dbReference>
<evidence type="ECO:0000256" key="1">
    <source>
        <dbReference type="ARBA" id="ARBA00004651"/>
    </source>
</evidence>
<evidence type="ECO:0000256" key="3">
    <source>
        <dbReference type="ARBA" id="ARBA00022475"/>
    </source>
</evidence>
<comment type="pathway">
    <text evidence="9">Protein modification; lipoprotein biosynthesis (N-acyl transfer).</text>
</comment>
<keyword evidence="6 9" id="KW-1133">Transmembrane helix</keyword>
<feature type="transmembrane region" description="Helical" evidence="9">
    <location>
        <begin position="20"/>
        <end position="51"/>
    </location>
</feature>
<dbReference type="NCBIfam" id="TIGR00546">
    <property type="entry name" value="lnt"/>
    <property type="match status" value="1"/>
</dbReference>
<comment type="catalytic activity">
    <reaction evidence="9">
        <text>N-terminal S-1,2-diacyl-sn-glyceryl-L-cysteinyl-[lipoprotein] + a glycerophospholipid = N-acyl-S-1,2-diacyl-sn-glyceryl-L-cysteinyl-[lipoprotein] + a 2-acyl-sn-glycero-3-phospholipid + H(+)</text>
        <dbReference type="Rhea" id="RHEA:48228"/>
        <dbReference type="Rhea" id="RHEA-COMP:14681"/>
        <dbReference type="Rhea" id="RHEA-COMP:14684"/>
        <dbReference type="ChEBI" id="CHEBI:15378"/>
        <dbReference type="ChEBI" id="CHEBI:136912"/>
        <dbReference type="ChEBI" id="CHEBI:140656"/>
        <dbReference type="ChEBI" id="CHEBI:140657"/>
        <dbReference type="ChEBI" id="CHEBI:140660"/>
        <dbReference type="EC" id="2.3.1.269"/>
    </reaction>
</comment>
<keyword evidence="4 9" id="KW-0808">Transferase</keyword>
<evidence type="ECO:0000256" key="9">
    <source>
        <dbReference type="HAMAP-Rule" id="MF_01148"/>
    </source>
</evidence>
<evidence type="ECO:0000256" key="5">
    <source>
        <dbReference type="ARBA" id="ARBA00022692"/>
    </source>
</evidence>
<feature type="transmembrane region" description="Helical" evidence="9">
    <location>
        <begin position="63"/>
        <end position="82"/>
    </location>
</feature>
<dbReference type="HAMAP" id="MF_01148">
    <property type="entry name" value="Lnt"/>
    <property type="match status" value="1"/>
</dbReference>
<dbReference type="Proteomes" id="UP001248581">
    <property type="component" value="Chromosome"/>
</dbReference>
<dbReference type="Pfam" id="PF00795">
    <property type="entry name" value="CN_hydrolase"/>
    <property type="match status" value="1"/>
</dbReference>
<evidence type="ECO:0000259" key="10">
    <source>
        <dbReference type="PROSITE" id="PS50263"/>
    </source>
</evidence>